<reference evidence="7" key="1">
    <citation type="submission" date="2013-12" db="EMBL/GenBank/DDBJ databases">
        <title>Plateau Frog.</title>
        <authorList>
            <person name="Wang H."/>
            <person name="Liu J."/>
        </authorList>
    </citation>
    <scope>NUCLEOTIDE SEQUENCE</scope>
    <source>
        <strain evidence="7">Ww20131102</strain>
    </source>
</reference>
<keyword evidence="3 5" id="KW-0732">Signal</keyword>
<evidence type="ECO:0000256" key="5">
    <source>
        <dbReference type="SAM" id="SignalP"/>
    </source>
</evidence>
<accession>A0A0A0R7S1</accession>
<keyword evidence="2" id="KW-0964">Secreted</keyword>
<dbReference type="GO" id="GO:0005576">
    <property type="term" value="C:extracellular region"/>
    <property type="evidence" value="ECO:0007669"/>
    <property type="project" value="UniProtKB-SubCell"/>
</dbReference>
<feature type="signal peptide" evidence="5">
    <location>
        <begin position="1"/>
        <end position="22"/>
    </location>
</feature>
<comment type="subcellular location">
    <subcellularLocation>
        <location evidence="1">Secreted</location>
    </subcellularLocation>
</comment>
<evidence type="ECO:0000259" key="6">
    <source>
        <dbReference type="Pfam" id="PF03032"/>
    </source>
</evidence>
<evidence type="ECO:0000256" key="2">
    <source>
        <dbReference type="ARBA" id="ARBA00022525"/>
    </source>
</evidence>
<feature type="chain" id="PRO_5001976462" evidence="5">
    <location>
        <begin position="23"/>
        <end position="77"/>
    </location>
</feature>
<dbReference type="Pfam" id="PF03032">
    <property type="entry name" value="FSAP_sig_propep"/>
    <property type="match status" value="1"/>
</dbReference>
<evidence type="ECO:0000313" key="7">
    <source>
        <dbReference type="EMBL" id="AIU99931.1"/>
    </source>
</evidence>
<evidence type="ECO:0000256" key="1">
    <source>
        <dbReference type="ARBA" id="ARBA00004613"/>
    </source>
</evidence>
<evidence type="ECO:0000256" key="4">
    <source>
        <dbReference type="SAM" id="MobiDB-lite"/>
    </source>
</evidence>
<dbReference type="EMBL" id="KF922282">
    <property type="protein sequence ID" value="AIU99931.1"/>
    <property type="molecule type" value="mRNA"/>
</dbReference>
<feature type="compositionally biased region" description="Acidic residues" evidence="4">
    <location>
        <begin position="36"/>
        <end position="50"/>
    </location>
</feature>
<dbReference type="AlphaFoldDB" id="A0A0A0R7S1"/>
<proteinExistence type="evidence at transcript level"/>
<organism evidence="7">
    <name type="scientific">Nanorana pleskei</name>
    <name type="common">Tibetan frog</name>
    <dbReference type="NCBI Taxonomy" id="120498"/>
    <lineage>
        <taxon>Eukaryota</taxon>
        <taxon>Metazoa</taxon>
        <taxon>Chordata</taxon>
        <taxon>Craniata</taxon>
        <taxon>Vertebrata</taxon>
        <taxon>Euteleostomi</taxon>
        <taxon>Amphibia</taxon>
        <taxon>Batrachia</taxon>
        <taxon>Anura</taxon>
        <taxon>Neobatrachia</taxon>
        <taxon>Ranoidea</taxon>
        <taxon>Dicroglossidae</taxon>
        <taxon>Dicroglossinae</taxon>
        <taxon>Nanorana</taxon>
    </lineage>
</organism>
<sequence length="77" mass="8751">MFTLKKSLFLVFFLGMVSLSLCEQERHAHEESSNDPTEEENAAGNEEGGEERDMEKRFFLLPIPNDVKCKVLGICKS</sequence>
<feature type="domain" description="Frog antimicrobial peptide propeptide" evidence="6">
    <location>
        <begin position="2"/>
        <end position="40"/>
    </location>
</feature>
<evidence type="ECO:0000256" key="3">
    <source>
        <dbReference type="ARBA" id="ARBA00022729"/>
    </source>
</evidence>
<protein>
    <submittedName>
        <fullName evidence="7">Pleskein-2</fullName>
    </submittedName>
</protein>
<dbReference type="GO" id="GO:0061844">
    <property type="term" value="P:antimicrobial humoral immune response mediated by antimicrobial peptide"/>
    <property type="evidence" value="ECO:0007669"/>
    <property type="project" value="UniProtKB-ARBA"/>
</dbReference>
<feature type="region of interest" description="Disordered" evidence="4">
    <location>
        <begin position="25"/>
        <end position="52"/>
    </location>
</feature>
<dbReference type="GO" id="GO:0050832">
    <property type="term" value="P:defense response to fungus"/>
    <property type="evidence" value="ECO:0007669"/>
    <property type="project" value="UniProtKB-ARBA"/>
</dbReference>
<dbReference type="InterPro" id="IPR004275">
    <property type="entry name" value="Frog_antimicrobial_propeptide"/>
</dbReference>
<name>A0A0A0R7S1_NANPL</name>